<dbReference type="AlphaFoldDB" id="A0A2R6C860"/>
<gene>
    <name evidence="1" type="ORF">B9Q04_13400</name>
</gene>
<protein>
    <submittedName>
        <fullName evidence="1">Uncharacterized protein</fullName>
    </submittedName>
</protein>
<reference evidence="1 2" key="1">
    <citation type="submission" date="2017-04" db="EMBL/GenBank/DDBJ databases">
        <title>Novel microbial lineages endemic to geothermal iron-oxide mats fill important gaps in the evolutionary history of Archaea.</title>
        <authorList>
            <person name="Jay Z.J."/>
            <person name="Beam J.P."/>
            <person name="Dlakic M."/>
            <person name="Rusch D.B."/>
            <person name="Kozubal M.A."/>
            <person name="Inskeep W.P."/>
        </authorList>
    </citation>
    <scope>NUCLEOTIDE SEQUENCE [LARGE SCALE GENOMIC DNA]</scope>
    <source>
        <strain evidence="1">BE_D</strain>
    </source>
</reference>
<sequence>MNYPTLTDGASCFIATPCLLFNPRKGGGGWAKLKDRHTRRVAPTLLFLKEQGKRSSHGPR</sequence>
<organism evidence="1 2">
    <name type="scientific">Candidatus Marsarchaeota G2 archaeon BE_D</name>
    <dbReference type="NCBI Taxonomy" id="1978158"/>
    <lineage>
        <taxon>Archaea</taxon>
        <taxon>Candidatus Marsarchaeota</taxon>
        <taxon>Candidatus Marsarchaeota group 2</taxon>
    </lineage>
</organism>
<dbReference type="Proteomes" id="UP000242015">
    <property type="component" value="Unassembled WGS sequence"/>
</dbReference>
<accession>A0A2R6C860</accession>
<dbReference type="EMBL" id="NEXF01000359">
    <property type="protein sequence ID" value="PSO06956.1"/>
    <property type="molecule type" value="Genomic_DNA"/>
</dbReference>
<evidence type="ECO:0000313" key="2">
    <source>
        <dbReference type="Proteomes" id="UP000242015"/>
    </source>
</evidence>
<comment type="caution">
    <text evidence="1">The sequence shown here is derived from an EMBL/GenBank/DDBJ whole genome shotgun (WGS) entry which is preliminary data.</text>
</comment>
<evidence type="ECO:0000313" key="1">
    <source>
        <dbReference type="EMBL" id="PSO06956.1"/>
    </source>
</evidence>
<proteinExistence type="predicted"/>
<name>A0A2R6C860_9ARCH</name>